<dbReference type="RefSeq" id="WP_147321213.1">
    <property type="nucleotide sequence ID" value="NZ_QFZK01000001.1"/>
</dbReference>
<reference evidence="2 3" key="1">
    <citation type="submission" date="2018-05" db="EMBL/GenBank/DDBJ databases">
        <title>Rhodoferax soyangensis sp.nov., isolated from an oligotrophic freshwater lake.</title>
        <authorList>
            <person name="Park M."/>
        </authorList>
    </citation>
    <scope>NUCLEOTIDE SEQUENCE [LARGE SCALE GENOMIC DNA]</scope>
    <source>
        <strain evidence="2 3">IMCC26218</strain>
    </source>
</reference>
<feature type="transmembrane region" description="Helical" evidence="1">
    <location>
        <begin position="12"/>
        <end position="33"/>
    </location>
</feature>
<feature type="transmembrane region" description="Helical" evidence="1">
    <location>
        <begin position="84"/>
        <end position="104"/>
    </location>
</feature>
<name>A0A3E1RGM1_9BURK</name>
<dbReference type="Proteomes" id="UP000260665">
    <property type="component" value="Unassembled WGS sequence"/>
</dbReference>
<accession>A0A3E1RGM1</accession>
<dbReference type="AlphaFoldDB" id="A0A3E1RGM1"/>
<keyword evidence="1" id="KW-1133">Transmembrane helix</keyword>
<evidence type="ECO:0000256" key="1">
    <source>
        <dbReference type="SAM" id="Phobius"/>
    </source>
</evidence>
<proteinExistence type="predicted"/>
<dbReference type="OrthoDB" id="10005686at2"/>
<organism evidence="2 3">
    <name type="scientific">Rhodoferax lacus</name>
    <dbReference type="NCBI Taxonomy" id="2184758"/>
    <lineage>
        <taxon>Bacteria</taxon>
        <taxon>Pseudomonadati</taxon>
        <taxon>Pseudomonadota</taxon>
        <taxon>Betaproteobacteria</taxon>
        <taxon>Burkholderiales</taxon>
        <taxon>Comamonadaceae</taxon>
        <taxon>Rhodoferax</taxon>
    </lineage>
</organism>
<comment type="caution">
    <text evidence="2">The sequence shown here is derived from an EMBL/GenBank/DDBJ whole genome shotgun (WGS) entry which is preliminary data.</text>
</comment>
<feature type="transmembrane region" description="Helical" evidence="1">
    <location>
        <begin position="53"/>
        <end position="72"/>
    </location>
</feature>
<evidence type="ECO:0000313" key="3">
    <source>
        <dbReference type="Proteomes" id="UP000260665"/>
    </source>
</evidence>
<dbReference type="EMBL" id="QFZK01000001">
    <property type="protein sequence ID" value="RFO98508.1"/>
    <property type="molecule type" value="Genomic_DNA"/>
</dbReference>
<dbReference type="PROSITE" id="PS51257">
    <property type="entry name" value="PROKAR_LIPOPROTEIN"/>
    <property type="match status" value="1"/>
</dbReference>
<protein>
    <submittedName>
        <fullName evidence="2">Uncharacterized protein</fullName>
    </submittedName>
</protein>
<keyword evidence="1" id="KW-0472">Membrane</keyword>
<keyword evidence="3" id="KW-1185">Reference proteome</keyword>
<sequence length="105" mass="10783">MKSPLQHSKGAQVAVAVMVVLGLLGGCLIVAHSGFGTSPRRGGPSIFVPVPQAYVLAFTMFGMSMLGLLALLQGRRVSRTASALAVVLYAVVVTFLTTALAPSAL</sequence>
<evidence type="ECO:0000313" key="2">
    <source>
        <dbReference type="EMBL" id="RFO98508.1"/>
    </source>
</evidence>
<keyword evidence="1" id="KW-0812">Transmembrane</keyword>
<gene>
    <name evidence="2" type="ORF">DIC66_01050</name>
</gene>